<dbReference type="PROSITE" id="PS50055">
    <property type="entry name" value="TYR_PHOSPHATASE_PTP"/>
    <property type="match status" value="2"/>
</dbReference>
<keyword evidence="6" id="KW-0812">Transmembrane</keyword>
<evidence type="ECO:0000259" key="8">
    <source>
        <dbReference type="PROSITE" id="PS50055"/>
    </source>
</evidence>
<dbReference type="InterPro" id="IPR016130">
    <property type="entry name" value="Tyr_Pase_AS"/>
</dbReference>
<evidence type="ECO:0000313" key="11">
    <source>
        <dbReference type="Proteomes" id="UP001497497"/>
    </source>
</evidence>
<protein>
    <recommendedName>
        <fullName evidence="2">protein-tyrosine-phosphatase</fullName>
        <ecNumber evidence="2">3.1.3.48</ecNumber>
    </recommendedName>
</protein>
<dbReference type="EMBL" id="CAXITT010000109">
    <property type="protein sequence ID" value="CAL1532193.1"/>
    <property type="molecule type" value="Genomic_DNA"/>
</dbReference>
<feature type="signal peptide" evidence="7">
    <location>
        <begin position="1"/>
        <end position="23"/>
    </location>
</feature>
<dbReference type="InterPro" id="IPR006212">
    <property type="entry name" value="Furin_repeat"/>
</dbReference>
<evidence type="ECO:0000256" key="1">
    <source>
        <dbReference type="ARBA" id="ARBA00009580"/>
    </source>
</evidence>
<keyword evidence="11" id="KW-1185">Reference proteome</keyword>
<dbReference type="CDD" id="cd00047">
    <property type="entry name" value="PTPc"/>
    <property type="match status" value="1"/>
</dbReference>
<keyword evidence="4" id="KW-0904">Protein phosphatase</keyword>
<dbReference type="PANTHER" id="PTHR19134">
    <property type="entry name" value="RECEPTOR-TYPE TYROSINE-PROTEIN PHOSPHATASE"/>
    <property type="match status" value="1"/>
</dbReference>
<dbReference type="Gene3D" id="2.60.120.260">
    <property type="entry name" value="Galactose-binding domain-like"/>
    <property type="match status" value="1"/>
</dbReference>
<evidence type="ECO:0000259" key="9">
    <source>
        <dbReference type="PROSITE" id="PS50056"/>
    </source>
</evidence>
<dbReference type="InterPro" id="IPR000242">
    <property type="entry name" value="PTP_cat"/>
</dbReference>
<evidence type="ECO:0000256" key="2">
    <source>
        <dbReference type="ARBA" id="ARBA00013064"/>
    </source>
</evidence>
<evidence type="ECO:0000256" key="4">
    <source>
        <dbReference type="ARBA" id="ARBA00022912"/>
    </source>
</evidence>
<evidence type="ECO:0000256" key="7">
    <source>
        <dbReference type="SAM" id="SignalP"/>
    </source>
</evidence>
<dbReference type="PANTHER" id="PTHR19134:SF562">
    <property type="entry name" value="PROTEIN-TYROSINE-PHOSPHATASE"/>
    <property type="match status" value="1"/>
</dbReference>
<gene>
    <name evidence="10" type="ORF">GSLYS_00006272001</name>
</gene>
<dbReference type="InterPro" id="IPR050348">
    <property type="entry name" value="Protein-Tyr_Phosphatase"/>
</dbReference>
<dbReference type="EC" id="3.1.3.48" evidence="2"/>
<dbReference type="SUPFAM" id="SSF52799">
    <property type="entry name" value="(Phosphotyrosine protein) phosphatases II"/>
    <property type="match status" value="2"/>
</dbReference>
<evidence type="ECO:0000256" key="3">
    <source>
        <dbReference type="ARBA" id="ARBA00022801"/>
    </source>
</evidence>
<dbReference type="SMART" id="SM00404">
    <property type="entry name" value="PTPc_motif"/>
    <property type="match status" value="2"/>
</dbReference>
<dbReference type="InterPro" id="IPR008979">
    <property type="entry name" value="Galactose-bd-like_sf"/>
</dbReference>
<dbReference type="GO" id="GO:0008045">
    <property type="term" value="P:motor neuron axon guidance"/>
    <property type="evidence" value="ECO:0007669"/>
    <property type="project" value="TreeGrafter"/>
</dbReference>
<dbReference type="PRINTS" id="PR00700">
    <property type="entry name" value="PRTYPHPHTASE"/>
</dbReference>
<sequence length="1299" mass="144880">MTLIVSWSVLIVVQSVIYNSAQSCDTTDHFNNWFDANCQYKCHCKNDAACDVTNGDCPNGCAIGWFGPACQYADLAKTAQLTLADGISQDIAAITDEIDTTCATLTGSSFSLHLTWPSNIYFTWLRLVVGNAELQKESFSINFPDDVTIQNKQCINVFVDKITMDIYCNISKPIQGIVLNGSSVNTLCSLYISKGRNVALKQSTNQTSTSNDFSYFISSSAVDGKTKWNDHSCTHTNNNGEPAPTWTLHFKSIVTVKSYTLYNRVEDGDDAVILLNRLKGFILRTFDQTNNIVQNYTDTEISALDVYNVLSTDPWTQVSMVQITATNPSDVIILTLCEVEIFGDSVCPRDKLTYGRDCEHVCNCAVEGEKCFVSTGNCPSGCKAGFYGEGCNKTCDEGHFGVDCKNQCSNCSGQCEGKDGKCTSCATKGKKLPYCIEDCDPGFFGSECKSNCSQNCSQTGSICDVIEGKCLACMTSFYGFNCTTPCSSNCKDSVCDINSGICKSCKAGFQGDKCDEECSYSTYGEGCTASCSSNCNTNSTAARICDSEYGRCLNGCRSGFDGLDCTTATLATSDNGNDNDKAIIGAVVGSICGLVVVFLIGGAFFFWRRHKRSDQMSGRQNTSVDNLIIEPDFPDHVATSRKLENKEGSKKVKPEIPQKPKATIVEDRETSEENGTGYYNTVTLQPVTSSTVITLSNLQSYLLTHSKEYLHEQFKNFPDNAEATMMVGLSAENKNKNRYKNICAYDHSRVHLEADSTKMHGDYINASYLKGYKEEEKFIASQGPNKIIINDFIRMIWEQKVEKVVMLTNLYEEGKSKCDPYWPDKGETTFGEIRVRLAATQVFADYIIRRLQLYMDSQPMHPVTQFHFTSWPDKGVPENPWALVDFEQRVAATATKRPIVVHCSAGVGRTGTFIALRNVMREAEDTQQMDFFNTVAKLRQDRTMMIQTAEQYVFLHEAAKVAMTCINTTITSNNIANRVHQLEKKSISGTSEMEKEFDAVCSVCLEESQFTDEEGSAGIMYQNSRTVSNKLKNRFGNILPKEIYRPVLMCESSDMDNYINAVLTPSIRQRKQNIITQLPLPTTVVDFWRLITQMKISLVVAFEEELQDKDSTIGEYLPTSDKEKASFPPFQVSMGTLQQSSDWEERKLIVTTSNDTEEHSLIHFRYTQTSTDPKQLLPFIKQTRTYDPKQDARTLYMCRNGATFSGLACVLTLLLDRMDNDQRLTVPLVVGAIKTIRTQVIPTSEQYKILYQVLQRYNETNSVYYNFSETKLSVVPNDDAKENIVYSGNEGTEYANSKV</sequence>
<reference evidence="10 11" key="1">
    <citation type="submission" date="2024-04" db="EMBL/GenBank/DDBJ databases">
        <authorList>
            <consortium name="Genoscope - CEA"/>
            <person name="William W."/>
        </authorList>
    </citation>
    <scope>NUCLEOTIDE SEQUENCE [LARGE SCALE GENOMIC DNA]</scope>
</reference>
<feature type="domain" description="Tyrosine specific protein phosphatases" evidence="9">
    <location>
        <begin position="1174"/>
        <end position="1248"/>
    </location>
</feature>
<feature type="domain" description="Tyrosine-protein phosphatase" evidence="8">
    <location>
        <begin position="710"/>
        <end position="962"/>
    </location>
</feature>
<dbReference type="GO" id="GO:0004725">
    <property type="term" value="F:protein tyrosine phosphatase activity"/>
    <property type="evidence" value="ECO:0007669"/>
    <property type="project" value="UniProtKB-EC"/>
</dbReference>
<keyword evidence="6" id="KW-1133">Transmembrane helix</keyword>
<comment type="caution">
    <text evidence="10">The sequence shown here is derived from an EMBL/GenBank/DDBJ whole genome shotgun (WGS) entry which is preliminary data.</text>
</comment>
<dbReference type="Pfam" id="PF00102">
    <property type="entry name" value="Y_phosphatase"/>
    <property type="match status" value="2"/>
</dbReference>
<organism evidence="10 11">
    <name type="scientific">Lymnaea stagnalis</name>
    <name type="common">Great pond snail</name>
    <name type="synonym">Helix stagnalis</name>
    <dbReference type="NCBI Taxonomy" id="6523"/>
    <lineage>
        <taxon>Eukaryota</taxon>
        <taxon>Metazoa</taxon>
        <taxon>Spiralia</taxon>
        <taxon>Lophotrochozoa</taxon>
        <taxon>Mollusca</taxon>
        <taxon>Gastropoda</taxon>
        <taxon>Heterobranchia</taxon>
        <taxon>Euthyneura</taxon>
        <taxon>Panpulmonata</taxon>
        <taxon>Hygrophila</taxon>
        <taxon>Lymnaeoidea</taxon>
        <taxon>Lymnaeidae</taxon>
        <taxon>Lymnaea</taxon>
    </lineage>
</organism>
<keyword evidence="7" id="KW-0732">Signal</keyword>
<accession>A0AAV2HEG9</accession>
<feature type="transmembrane region" description="Helical" evidence="6">
    <location>
        <begin position="582"/>
        <end position="607"/>
    </location>
</feature>
<dbReference type="InterPro" id="IPR029021">
    <property type="entry name" value="Prot-tyrosine_phosphatase-like"/>
</dbReference>
<evidence type="ECO:0000313" key="10">
    <source>
        <dbReference type="EMBL" id="CAL1532193.1"/>
    </source>
</evidence>
<dbReference type="Gene3D" id="3.90.190.10">
    <property type="entry name" value="Protein tyrosine phosphatase superfamily"/>
    <property type="match status" value="2"/>
</dbReference>
<comment type="similarity">
    <text evidence="1">Belongs to the protein-tyrosine phosphatase family.</text>
</comment>
<dbReference type="FunFam" id="3.90.190.10:FF:000102">
    <property type="entry name" value="Receptor-type tyrosine-protein phosphatase"/>
    <property type="match status" value="1"/>
</dbReference>
<proteinExistence type="inferred from homology"/>
<feature type="chain" id="PRO_5043416038" description="protein-tyrosine-phosphatase" evidence="7">
    <location>
        <begin position="24"/>
        <end position="1299"/>
    </location>
</feature>
<dbReference type="SMART" id="SM00194">
    <property type="entry name" value="PTPc"/>
    <property type="match status" value="2"/>
</dbReference>
<feature type="domain" description="Tyrosine-protein phosphatase" evidence="8">
    <location>
        <begin position="993"/>
        <end position="1257"/>
    </location>
</feature>
<dbReference type="Gene3D" id="2.170.300.10">
    <property type="entry name" value="Tie2 ligand-binding domain superfamily"/>
    <property type="match status" value="2"/>
</dbReference>
<dbReference type="InterPro" id="IPR003595">
    <property type="entry name" value="Tyr_Pase_cat"/>
</dbReference>
<dbReference type="Proteomes" id="UP001497497">
    <property type="component" value="Unassembled WGS sequence"/>
</dbReference>
<dbReference type="InterPro" id="IPR000742">
    <property type="entry name" value="EGF"/>
</dbReference>
<name>A0AAV2HEG9_LYMST</name>
<evidence type="ECO:0000256" key="6">
    <source>
        <dbReference type="SAM" id="Phobius"/>
    </source>
</evidence>
<comment type="catalytic activity">
    <reaction evidence="5">
        <text>O-phospho-L-tyrosyl-[protein] + H2O = L-tyrosyl-[protein] + phosphate</text>
        <dbReference type="Rhea" id="RHEA:10684"/>
        <dbReference type="Rhea" id="RHEA-COMP:10136"/>
        <dbReference type="Rhea" id="RHEA-COMP:20101"/>
        <dbReference type="ChEBI" id="CHEBI:15377"/>
        <dbReference type="ChEBI" id="CHEBI:43474"/>
        <dbReference type="ChEBI" id="CHEBI:46858"/>
        <dbReference type="ChEBI" id="CHEBI:61978"/>
        <dbReference type="EC" id="3.1.3.48"/>
    </reaction>
</comment>
<dbReference type="InterPro" id="IPR000387">
    <property type="entry name" value="Tyr_Pase_dom"/>
</dbReference>
<dbReference type="SUPFAM" id="SSF49785">
    <property type="entry name" value="Galactose-binding domain-like"/>
    <property type="match status" value="1"/>
</dbReference>
<keyword evidence="3" id="KW-0378">Hydrolase</keyword>
<keyword evidence="6" id="KW-0472">Membrane</keyword>
<dbReference type="PROSITE" id="PS00383">
    <property type="entry name" value="TYR_PHOSPHATASE_1"/>
    <property type="match status" value="1"/>
</dbReference>
<dbReference type="SMART" id="SM00261">
    <property type="entry name" value="FU"/>
    <property type="match status" value="2"/>
</dbReference>
<dbReference type="PROSITE" id="PS50056">
    <property type="entry name" value="TYR_PHOSPHATASE_2"/>
    <property type="match status" value="2"/>
</dbReference>
<feature type="domain" description="Tyrosine specific protein phosphatases" evidence="9">
    <location>
        <begin position="884"/>
        <end position="953"/>
    </location>
</feature>
<evidence type="ECO:0000256" key="5">
    <source>
        <dbReference type="ARBA" id="ARBA00051722"/>
    </source>
</evidence>
<dbReference type="SMART" id="SM00181">
    <property type="entry name" value="EGF"/>
    <property type="match status" value="4"/>
</dbReference>